<organism evidence="2">
    <name type="scientific">marine sediment metagenome</name>
    <dbReference type="NCBI Taxonomy" id="412755"/>
    <lineage>
        <taxon>unclassified sequences</taxon>
        <taxon>metagenomes</taxon>
        <taxon>ecological metagenomes</taxon>
    </lineage>
</organism>
<gene>
    <name evidence="2" type="ORF">S12H4_55722</name>
</gene>
<reference evidence="2" key="1">
    <citation type="journal article" date="2014" name="Front. Microbiol.">
        <title>High frequency of phylogenetically diverse reductive dehalogenase-homologous genes in deep subseafloor sedimentary metagenomes.</title>
        <authorList>
            <person name="Kawai M."/>
            <person name="Futagami T."/>
            <person name="Toyoda A."/>
            <person name="Takaki Y."/>
            <person name="Nishi S."/>
            <person name="Hori S."/>
            <person name="Arai W."/>
            <person name="Tsubouchi T."/>
            <person name="Morono Y."/>
            <person name="Uchiyama I."/>
            <person name="Ito T."/>
            <person name="Fujiyama A."/>
            <person name="Inagaki F."/>
            <person name="Takami H."/>
        </authorList>
    </citation>
    <scope>NUCLEOTIDE SEQUENCE</scope>
    <source>
        <strain evidence="2">Expedition CK06-06</strain>
    </source>
</reference>
<keyword evidence="1" id="KW-1133">Transmembrane helix</keyword>
<evidence type="ECO:0000256" key="1">
    <source>
        <dbReference type="SAM" id="Phobius"/>
    </source>
</evidence>
<evidence type="ECO:0000313" key="2">
    <source>
        <dbReference type="EMBL" id="GAJ22792.1"/>
    </source>
</evidence>
<comment type="caution">
    <text evidence="2">The sequence shown here is derived from an EMBL/GenBank/DDBJ whole genome shotgun (WGS) entry which is preliminary data.</text>
</comment>
<sequence length="44" mass="4886">MVGDILCLIKSLTGSSINLSRNLLWLLLLLFVCSVPLNFFAEMS</sequence>
<accession>X1VQY4</accession>
<feature type="transmembrane region" description="Helical" evidence="1">
    <location>
        <begin position="23"/>
        <end position="41"/>
    </location>
</feature>
<keyword evidence="1" id="KW-0812">Transmembrane</keyword>
<proteinExistence type="predicted"/>
<protein>
    <submittedName>
        <fullName evidence="2">Uncharacterized protein</fullName>
    </submittedName>
</protein>
<feature type="non-terminal residue" evidence="2">
    <location>
        <position position="44"/>
    </location>
</feature>
<dbReference type="AlphaFoldDB" id="X1VQY4"/>
<name>X1VQY4_9ZZZZ</name>
<keyword evidence="1" id="KW-0472">Membrane</keyword>
<dbReference type="EMBL" id="BARW01035780">
    <property type="protein sequence ID" value="GAJ22792.1"/>
    <property type="molecule type" value="Genomic_DNA"/>
</dbReference>